<dbReference type="InParanoid" id="G2XX83"/>
<dbReference type="EMBL" id="FQ790275">
    <property type="protein sequence ID" value="CCD45161.1"/>
    <property type="molecule type" value="Genomic_DNA"/>
</dbReference>
<dbReference type="HOGENOM" id="CLU_2687509_0_0_1"/>
<dbReference type="Proteomes" id="UP000008177">
    <property type="component" value="Unplaced contigs"/>
</dbReference>
<gene>
    <name evidence="1" type="ORF">BofuT4_uP008780.1</name>
</gene>
<proteinExistence type="predicted"/>
<protein>
    <submittedName>
        <fullName evidence="1">Uncharacterized protein</fullName>
    </submittedName>
</protein>
<name>G2XX83_BOTF4</name>
<accession>G2XX83</accession>
<organism evidence="1 2">
    <name type="scientific">Botryotinia fuckeliana (strain T4)</name>
    <name type="common">Noble rot fungus</name>
    <name type="synonym">Botrytis cinerea</name>
    <dbReference type="NCBI Taxonomy" id="999810"/>
    <lineage>
        <taxon>Eukaryota</taxon>
        <taxon>Fungi</taxon>
        <taxon>Dikarya</taxon>
        <taxon>Ascomycota</taxon>
        <taxon>Pezizomycotina</taxon>
        <taxon>Leotiomycetes</taxon>
        <taxon>Helotiales</taxon>
        <taxon>Sclerotiniaceae</taxon>
        <taxon>Botrytis</taxon>
    </lineage>
</organism>
<dbReference type="AlphaFoldDB" id="G2XX83"/>
<reference evidence="2" key="1">
    <citation type="journal article" date="2011" name="PLoS Genet.">
        <title>Genomic analysis of the necrotrophic fungal pathogens Sclerotinia sclerotiorum and Botrytis cinerea.</title>
        <authorList>
            <person name="Amselem J."/>
            <person name="Cuomo C.A."/>
            <person name="van Kan J.A."/>
            <person name="Viaud M."/>
            <person name="Benito E.P."/>
            <person name="Couloux A."/>
            <person name="Coutinho P.M."/>
            <person name="de Vries R.P."/>
            <person name="Dyer P.S."/>
            <person name="Fillinger S."/>
            <person name="Fournier E."/>
            <person name="Gout L."/>
            <person name="Hahn M."/>
            <person name="Kohn L."/>
            <person name="Lapalu N."/>
            <person name="Plummer K.M."/>
            <person name="Pradier J.M."/>
            <person name="Quevillon E."/>
            <person name="Sharon A."/>
            <person name="Simon A."/>
            <person name="ten Have A."/>
            <person name="Tudzynski B."/>
            <person name="Tudzynski P."/>
            <person name="Wincker P."/>
            <person name="Andrew M."/>
            <person name="Anthouard V."/>
            <person name="Beever R.E."/>
            <person name="Beffa R."/>
            <person name="Benoit I."/>
            <person name="Bouzid O."/>
            <person name="Brault B."/>
            <person name="Chen Z."/>
            <person name="Choquer M."/>
            <person name="Collemare J."/>
            <person name="Cotton P."/>
            <person name="Danchin E.G."/>
            <person name="Da Silva C."/>
            <person name="Gautier A."/>
            <person name="Giraud C."/>
            <person name="Giraud T."/>
            <person name="Gonzalez C."/>
            <person name="Grossetete S."/>
            <person name="Guldener U."/>
            <person name="Henrissat B."/>
            <person name="Howlett B.J."/>
            <person name="Kodira C."/>
            <person name="Kretschmer M."/>
            <person name="Lappartient A."/>
            <person name="Leroch M."/>
            <person name="Levis C."/>
            <person name="Mauceli E."/>
            <person name="Neuveglise C."/>
            <person name="Oeser B."/>
            <person name="Pearson M."/>
            <person name="Poulain J."/>
            <person name="Poussereau N."/>
            <person name="Quesneville H."/>
            <person name="Rascle C."/>
            <person name="Schumacher J."/>
            <person name="Segurens B."/>
            <person name="Sexton A."/>
            <person name="Silva E."/>
            <person name="Sirven C."/>
            <person name="Soanes D.M."/>
            <person name="Talbot N.J."/>
            <person name="Templeton M."/>
            <person name="Yandava C."/>
            <person name="Yarden O."/>
            <person name="Zeng Q."/>
            <person name="Rollins J.A."/>
            <person name="Lebrun M.H."/>
            <person name="Dickman M."/>
        </authorList>
    </citation>
    <scope>NUCLEOTIDE SEQUENCE [LARGE SCALE GENOMIC DNA]</scope>
    <source>
        <strain evidence="2">T4</strain>
    </source>
</reference>
<sequence length="74" mass="8473">MYGSEMIQHFIPDITQFTSLLSDKRVIEGAVGNQRMRQCLNALQYTVQTVLNIESIYSIYSIVSGCNEHFEKIV</sequence>
<evidence type="ECO:0000313" key="1">
    <source>
        <dbReference type="EMBL" id="CCD45161.1"/>
    </source>
</evidence>
<evidence type="ECO:0000313" key="2">
    <source>
        <dbReference type="Proteomes" id="UP000008177"/>
    </source>
</evidence>